<dbReference type="Gene3D" id="1.10.10.10">
    <property type="entry name" value="Winged helix-like DNA-binding domain superfamily/Winged helix DNA-binding domain"/>
    <property type="match status" value="1"/>
</dbReference>
<dbReference type="Pfam" id="PF25212">
    <property type="entry name" value="HVO_A0114"/>
    <property type="match status" value="1"/>
</dbReference>
<evidence type="ECO:0000313" key="3">
    <source>
        <dbReference type="Proteomes" id="UP000241436"/>
    </source>
</evidence>
<accession>A0A2T4U0F5</accession>
<keyword evidence="3" id="KW-1185">Reference proteome</keyword>
<dbReference type="InterPro" id="IPR036390">
    <property type="entry name" value="WH_DNA-bd_sf"/>
</dbReference>
<dbReference type="GO" id="GO:0003700">
    <property type="term" value="F:DNA-binding transcription factor activity"/>
    <property type="evidence" value="ECO:0007669"/>
    <property type="project" value="InterPro"/>
</dbReference>
<dbReference type="PROSITE" id="PS50987">
    <property type="entry name" value="HTH_ARSR_2"/>
    <property type="match status" value="1"/>
</dbReference>
<dbReference type="RefSeq" id="WP_107561272.1">
    <property type="nucleotide sequence ID" value="NZ_NVQC01000011.1"/>
</dbReference>
<comment type="caution">
    <text evidence="2">The sequence shown here is derived from an EMBL/GenBank/DDBJ whole genome shotgun (WGS) entry which is preliminary data.</text>
</comment>
<organism evidence="2 3">
    <name type="scientific">Candidatus Methylomirabilis limnetica</name>
    <dbReference type="NCBI Taxonomy" id="2033718"/>
    <lineage>
        <taxon>Bacteria</taxon>
        <taxon>Candidatus Methylomirabilota</taxon>
        <taxon>Candidatus Methylomirabilia</taxon>
        <taxon>Candidatus Methylomirabilales</taxon>
        <taxon>Candidatus Methylomirabilaceae</taxon>
        <taxon>Candidatus Methylomirabilis</taxon>
    </lineage>
</organism>
<dbReference type="InterPro" id="IPR011991">
    <property type="entry name" value="ArsR-like_HTH"/>
</dbReference>
<dbReference type="InterPro" id="IPR001845">
    <property type="entry name" value="HTH_ArsR_DNA-bd_dom"/>
</dbReference>
<dbReference type="SUPFAM" id="SSF46785">
    <property type="entry name" value="Winged helix' DNA-binding domain"/>
    <property type="match status" value="1"/>
</dbReference>
<gene>
    <name evidence="2" type="ORF">CLG94_02200</name>
</gene>
<evidence type="ECO:0000259" key="1">
    <source>
        <dbReference type="PROSITE" id="PS50987"/>
    </source>
</evidence>
<reference evidence="3" key="2">
    <citation type="journal article" date="2018" name="Environ. Microbiol.">
        <title>Bloom of a denitrifying methanotroph, 'Candidatus Methylomirabilis limnetica', in a deep stratified lake.</title>
        <authorList>
            <person name="Graf J.S."/>
            <person name="Mayr M.J."/>
            <person name="Marchant H.K."/>
            <person name="Tienken D."/>
            <person name="Hach P.F."/>
            <person name="Brand A."/>
            <person name="Schubert C.J."/>
            <person name="Kuypers M.M."/>
            <person name="Milucka J."/>
        </authorList>
    </citation>
    <scope>NUCLEOTIDE SEQUENCE [LARGE SCALE GENOMIC DNA]</scope>
    <source>
        <strain evidence="3">Zug</strain>
    </source>
</reference>
<sequence length="189" mass="21662">MLIRLFSSETRVSLLTFLFTRLDKRFYVRELARHLGRDISGVKRELDNLERAGLLASEKVGNLRYYRVNKASPIYTDIKGIVAKTTGIHASLREGLRKIKGIQTAMVYGVEQHEAEEGLGPIRLMVIGRVDLNDLNDTIRGLESRLNREINYLVFDEAEYQRRKTEDDPFLVEVLKGRRVILIGTDDGL</sequence>
<feature type="domain" description="HTH arsR-type" evidence="1">
    <location>
        <begin position="1"/>
        <end position="89"/>
    </location>
</feature>
<dbReference type="InterPro" id="IPR036388">
    <property type="entry name" value="WH-like_DNA-bd_sf"/>
</dbReference>
<name>A0A2T4U0F5_9BACT</name>
<dbReference type="OrthoDB" id="8223306at2"/>
<dbReference type="CDD" id="cd00090">
    <property type="entry name" value="HTH_ARSR"/>
    <property type="match status" value="1"/>
</dbReference>
<reference evidence="2 3" key="1">
    <citation type="submission" date="2017-09" db="EMBL/GenBank/DDBJ databases">
        <title>Bloom of a denitrifying methanotroph, Candidatus Methylomirabilis limnetica, in a deep stratified lake.</title>
        <authorList>
            <person name="Graf J.S."/>
            <person name="Marchant H.K."/>
            <person name="Tienken D."/>
            <person name="Hach P.F."/>
            <person name="Brand A."/>
            <person name="Schubert C.J."/>
            <person name="Kuypers M.M."/>
            <person name="Milucka J."/>
        </authorList>
    </citation>
    <scope>NUCLEOTIDE SEQUENCE [LARGE SCALE GENOMIC DNA]</scope>
    <source>
        <strain evidence="2 3">Zug</strain>
    </source>
</reference>
<proteinExistence type="predicted"/>
<dbReference type="SMART" id="SM00418">
    <property type="entry name" value="HTH_ARSR"/>
    <property type="match status" value="1"/>
</dbReference>
<dbReference type="Proteomes" id="UP000241436">
    <property type="component" value="Unassembled WGS sequence"/>
</dbReference>
<evidence type="ECO:0000313" key="2">
    <source>
        <dbReference type="EMBL" id="PTL36808.1"/>
    </source>
</evidence>
<dbReference type="EMBL" id="NVQC01000011">
    <property type="protein sequence ID" value="PTL36808.1"/>
    <property type="molecule type" value="Genomic_DNA"/>
</dbReference>
<protein>
    <recommendedName>
        <fullName evidence="1">HTH arsR-type domain-containing protein</fullName>
    </recommendedName>
</protein>
<dbReference type="AlphaFoldDB" id="A0A2T4U0F5"/>